<reference evidence="2 3" key="1">
    <citation type="journal article" date="2024" name="G3 (Bethesda)">
        <title>Genome assembly of Hibiscus sabdariffa L. provides insights into metabolisms of medicinal natural products.</title>
        <authorList>
            <person name="Kim T."/>
        </authorList>
    </citation>
    <scope>NUCLEOTIDE SEQUENCE [LARGE SCALE GENOMIC DNA]</scope>
    <source>
        <strain evidence="2">TK-2024</strain>
        <tissue evidence="2">Old leaves</tissue>
    </source>
</reference>
<proteinExistence type="predicted"/>
<evidence type="ECO:0000313" key="2">
    <source>
        <dbReference type="EMBL" id="KAK8497342.1"/>
    </source>
</evidence>
<sequence>MEADAVSEPTNLMARLLANGGLSVDDVGVKNRVNDMAQDLNGIGGTIKNVSYAQVAASGLNREGCFEGEQSLNTEDVFVLDEDCVVSENDDYPTIKFSERFHEQEKELNREDAAKDPNVVHVSCDDQQGVGQSMAKKIRNVNVHRGTKPRAGSSGFRIGKVGKENASNGLKIRSKVESRASTKVALSKWASSVLNQIEESVSQGNDKEVPSVRGIDEVDPGDPRVMKVVNDMEDRDTVEEVDVDVGDGMMS</sequence>
<name>A0ABR2ATC0_9ROSI</name>
<dbReference type="Proteomes" id="UP001472677">
    <property type="component" value="Unassembled WGS sequence"/>
</dbReference>
<evidence type="ECO:0000256" key="1">
    <source>
        <dbReference type="SAM" id="MobiDB-lite"/>
    </source>
</evidence>
<gene>
    <name evidence="2" type="ORF">V6N12_064031</name>
</gene>
<dbReference type="EMBL" id="JBBPBM010000314">
    <property type="protein sequence ID" value="KAK8497342.1"/>
    <property type="molecule type" value="Genomic_DNA"/>
</dbReference>
<organism evidence="2 3">
    <name type="scientific">Hibiscus sabdariffa</name>
    <name type="common">roselle</name>
    <dbReference type="NCBI Taxonomy" id="183260"/>
    <lineage>
        <taxon>Eukaryota</taxon>
        <taxon>Viridiplantae</taxon>
        <taxon>Streptophyta</taxon>
        <taxon>Embryophyta</taxon>
        <taxon>Tracheophyta</taxon>
        <taxon>Spermatophyta</taxon>
        <taxon>Magnoliopsida</taxon>
        <taxon>eudicotyledons</taxon>
        <taxon>Gunneridae</taxon>
        <taxon>Pentapetalae</taxon>
        <taxon>rosids</taxon>
        <taxon>malvids</taxon>
        <taxon>Malvales</taxon>
        <taxon>Malvaceae</taxon>
        <taxon>Malvoideae</taxon>
        <taxon>Hibiscus</taxon>
    </lineage>
</organism>
<feature type="compositionally biased region" description="Basic and acidic residues" evidence="1">
    <location>
        <begin position="205"/>
        <end position="224"/>
    </location>
</feature>
<feature type="region of interest" description="Disordered" evidence="1">
    <location>
        <begin position="201"/>
        <end position="224"/>
    </location>
</feature>
<evidence type="ECO:0000313" key="3">
    <source>
        <dbReference type="Proteomes" id="UP001472677"/>
    </source>
</evidence>
<accession>A0ABR2ATC0</accession>
<comment type="caution">
    <text evidence="2">The sequence shown here is derived from an EMBL/GenBank/DDBJ whole genome shotgun (WGS) entry which is preliminary data.</text>
</comment>
<keyword evidence="3" id="KW-1185">Reference proteome</keyword>
<protein>
    <submittedName>
        <fullName evidence="2">Uncharacterized protein</fullName>
    </submittedName>
</protein>